<keyword evidence="1" id="KW-0812">Transmembrane</keyword>
<evidence type="ECO:0000256" key="1">
    <source>
        <dbReference type="SAM" id="Phobius"/>
    </source>
</evidence>
<feature type="transmembrane region" description="Helical" evidence="1">
    <location>
        <begin position="394"/>
        <end position="413"/>
    </location>
</feature>
<feature type="transmembrane region" description="Helical" evidence="1">
    <location>
        <begin position="300"/>
        <end position="317"/>
    </location>
</feature>
<feature type="transmembrane region" description="Helical" evidence="1">
    <location>
        <begin position="329"/>
        <end position="351"/>
    </location>
</feature>
<proteinExistence type="predicted"/>
<evidence type="ECO:0000313" key="3">
    <source>
        <dbReference type="Proteomes" id="UP000195918"/>
    </source>
</evidence>
<feature type="transmembrane region" description="Helical" evidence="1">
    <location>
        <begin position="357"/>
        <end position="374"/>
    </location>
</feature>
<feature type="transmembrane region" description="Helical" evidence="1">
    <location>
        <begin position="831"/>
        <end position="851"/>
    </location>
</feature>
<protein>
    <recommendedName>
        <fullName evidence="4">Transmembrane protein Tmp5</fullName>
    </recommendedName>
</protein>
<dbReference type="PANTHER" id="PTHR38454:SF1">
    <property type="entry name" value="INTEGRAL MEMBRANE PROTEIN"/>
    <property type="match status" value="1"/>
</dbReference>
<name>A0A1X6WP98_9ENTE</name>
<dbReference type="AlphaFoldDB" id="A0A1X6WP98"/>
<keyword evidence="1" id="KW-0472">Membrane</keyword>
<feature type="transmembrane region" description="Helical" evidence="1">
    <location>
        <begin position="132"/>
        <end position="152"/>
    </location>
</feature>
<dbReference type="EMBL" id="FWFD01000013">
    <property type="protein sequence ID" value="SLM86099.1"/>
    <property type="molecule type" value="Genomic_DNA"/>
</dbReference>
<keyword evidence="3" id="KW-1185">Reference proteome</keyword>
<dbReference type="RefSeq" id="WP_086951733.1">
    <property type="nucleotide sequence ID" value="NZ_FWFD01000013.1"/>
</dbReference>
<keyword evidence="1" id="KW-1133">Transmembrane helix</keyword>
<feature type="transmembrane region" description="Helical" evidence="1">
    <location>
        <begin position="234"/>
        <end position="258"/>
    </location>
</feature>
<dbReference type="PANTHER" id="PTHR38454">
    <property type="entry name" value="INTEGRAL MEMBRANE PROTEIN-RELATED"/>
    <property type="match status" value="1"/>
</dbReference>
<feature type="transmembrane region" description="Helical" evidence="1">
    <location>
        <begin position="425"/>
        <end position="442"/>
    </location>
</feature>
<dbReference type="Proteomes" id="UP000195918">
    <property type="component" value="Unassembled WGS sequence"/>
</dbReference>
<dbReference type="Pfam" id="PF09586">
    <property type="entry name" value="YfhO"/>
    <property type="match status" value="1"/>
</dbReference>
<gene>
    <name evidence="2" type="ORF">FM121_08425</name>
</gene>
<feature type="transmembrane region" description="Helical" evidence="1">
    <location>
        <begin position="7"/>
        <end position="28"/>
    </location>
</feature>
<dbReference type="InterPro" id="IPR018580">
    <property type="entry name" value="Uncharacterised_YfhO"/>
</dbReference>
<accession>A0A1X6WP98</accession>
<feature type="transmembrane region" description="Helical" evidence="1">
    <location>
        <begin position="195"/>
        <end position="213"/>
    </location>
</feature>
<evidence type="ECO:0008006" key="4">
    <source>
        <dbReference type="Google" id="ProtNLM"/>
    </source>
</evidence>
<sequence length="870" mass="100608">MTIRKKIIPYTISFILPMLILCVVWAALNLAPFGELNLMVSDLGSQYLPFLNAFKRFFTEGGENLYSFANGIGGPMEATIAYYLMSPFNFISLLFPYTMMPMVVLLIITLKISSMSLTMYTYLDLHYKQTNWMTHAFALAYSLCGFVVVYLLNFMWLDVLILFPLLVLGLERVWHEKKYGLYCLTLFLSILTNYYLGYMVCIFAVVYSVYIYYLKFERKPAGKNIKLLLSRWQLFFVTSLLSGLATAFMLVPAILGMLQTGKSSFHMQDFLLKPRFGLEVFSQMGLGTVNYDIRLDHLPMIYSGVFVWLLAFLYFTLPIVPKRKKRAMACLLVAIYFSFFFEIFNTVWHMFQSPAGFPYRNAFIFSFILIKLAYETYLYSRLTEDKEIIKKRLILAGATFSILLTIGQFFLVNQAKEEYLLSNKYFLLNIVIVWLIVFILTIKINKPTVTWRVIMILCVSLELGGNLWISMKDIPFGDQNKYAKMYEEQEVLLKQLCSGREDLFRINQKIETEQMGYKEINNGYNNPVLFGYAGVSSYTSTLDSKVQNTLTDLGLYSKNERRFSYVDESQVANLLLDVNYTVNPKKISHKDAELLEEQEIANIYKNKEAIGSAFLAYPELGKIKLKSGAVIENQENILQSIRPLTNENYFNPVDNRHLTKEIDHYEMKGKTSVEGINYLYMPNAIWDNVTYFSVNGKEVKTDLLIITNQLFNLGHFDEDEEIKLEFRLNDKLETTDMKWVSLDQSQFDQLIASQKEEGISLDKGKLGSLSTQVNVDSKKELLYVSIPYDKNWQIKVDGKKIEPKRIVGDFIGIELKQGKHEINFNYQSKSFILGLMISIVTITISVVLIWIDQRKKNKISDILSNIKNER</sequence>
<organism evidence="2 3">
    <name type="scientific">Vagococcus fluvialis bH819</name>
    <dbReference type="NCBI Taxonomy" id="1255619"/>
    <lineage>
        <taxon>Bacteria</taxon>
        <taxon>Bacillati</taxon>
        <taxon>Bacillota</taxon>
        <taxon>Bacilli</taxon>
        <taxon>Lactobacillales</taxon>
        <taxon>Enterococcaceae</taxon>
        <taxon>Vagococcus</taxon>
    </lineage>
</organism>
<dbReference type="OrthoDB" id="9815466at2"/>
<reference evidence="3" key="1">
    <citation type="submission" date="2017-02" db="EMBL/GenBank/DDBJ databases">
        <authorList>
            <person name="Dridi B."/>
        </authorList>
    </citation>
    <scope>NUCLEOTIDE SEQUENCE [LARGE SCALE GENOMIC DNA]</scope>
    <source>
        <strain evidence="3">bH819</strain>
    </source>
</reference>
<feature type="transmembrane region" description="Helical" evidence="1">
    <location>
        <begin position="91"/>
        <end position="112"/>
    </location>
</feature>
<evidence type="ECO:0000313" key="2">
    <source>
        <dbReference type="EMBL" id="SLM86099.1"/>
    </source>
</evidence>
<feature type="transmembrane region" description="Helical" evidence="1">
    <location>
        <begin position="449"/>
        <end position="469"/>
    </location>
</feature>